<name>A0A815R1Z3_9BILA</name>
<dbReference type="Proteomes" id="UP000663824">
    <property type="component" value="Unassembled WGS sequence"/>
</dbReference>
<dbReference type="PANTHER" id="PTHR33194:SF4">
    <property type="entry name" value="CCHC-TYPE DOMAIN-CONTAINING PROTEIN"/>
    <property type="match status" value="1"/>
</dbReference>
<evidence type="ECO:0000256" key="1">
    <source>
        <dbReference type="SAM" id="MobiDB-lite"/>
    </source>
</evidence>
<gene>
    <name evidence="8" type="ORF">BYL167_LOCUS10077</name>
    <name evidence="3" type="ORF">CJN711_LOCUS2</name>
    <name evidence="7" type="ORF">GIL414_LOCUS6863</name>
    <name evidence="4" type="ORF">KQP761_LOCUS13044</name>
    <name evidence="5" type="ORF">MBJ925_LOCUS38513</name>
    <name evidence="6" type="ORF">SMN809_LOCUS6193</name>
</gene>
<feature type="domain" description="Ty3 transposon capsid-like protein" evidence="2">
    <location>
        <begin position="296"/>
        <end position="465"/>
    </location>
</feature>
<dbReference type="EMBL" id="CAJNRE010021575">
    <property type="protein sequence ID" value="CAF2260031.1"/>
    <property type="molecule type" value="Genomic_DNA"/>
</dbReference>
<evidence type="ECO:0000313" key="9">
    <source>
        <dbReference type="Proteomes" id="UP000663834"/>
    </source>
</evidence>
<dbReference type="Proteomes" id="UP000676336">
    <property type="component" value="Unassembled WGS sequence"/>
</dbReference>
<dbReference type="EMBL" id="CAJOBI010001647">
    <property type="protein sequence ID" value="CAF3892404.1"/>
    <property type="molecule type" value="Genomic_DNA"/>
</dbReference>
<evidence type="ECO:0000259" key="2">
    <source>
        <dbReference type="Pfam" id="PF19259"/>
    </source>
</evidence>
<dbReference type="AlphaFoldDB" id="A0A815R1Z3"/>
<dbReference type="EMBL" id="CAJNOW010006011">
    <property type="protein sequence ID" value="CAF1471022.1"/>
    <property type="molecule type" value="Genomic_DNA"/>
</dbReference>
<evidence type="ECO:0000313" key="3">
    <source>
        <dbReference type="EMBL" id="CAF0952181.1"/>
    </source>
</evidence>
<dbReference type="Proteomes" id="UP000681720">
    <property type="component" value="Unassembled WGS sequence"/>
</dbReference>
<reference evidence="4" key="1">
    <citation type="submission" date="2021-02" db="EMBL/GenBank/DDBJ databases">
        <authorList>
            <person name="Nowell W R."/>
        </authorList>
    </citation>
    <scope>NUCLEOTIDE SEQUENCE</scope>
</reference>
<evidence type="ECO:0000313" key="4">
    <source>
        <dbReference type="EMBL" id="CAF1471022.1"/>
    </source>
</evidence>
<accession>A0A815R1Z3</accession>
<evidence type="ECO:0000313" key="6">
    <source>
        <dbReference type="EMBL" id="CAF3892404.1"/>
    </source>
</evidence>
<sequence>MKKSESLSSLNLPASSENLILTSTLNPTFKHSSFSNLTRRMDIIPTPNRPVKLSASNKTQLDDIEDSSKKNSLKVAEKNRVTEDDTVLTDNCQHSSEIPHSCNIQSHQKDHISGEDEDNNLFDKFICENFAPFSGAEPVAQWLDKTDELFHRFKISRKLRFQAIPLLVQGDAKRQYIKNRHVIKCFGDFYEVLLTHFDSIAFDTSKSTLVNNKVKFAKDSIYISNMTTDSKSTVTNTTDVTQLLNSSNSYPSQLTTNHTTIMSGNVSDSKTTGNTSTCSRLSSDPVITDLRKAIVSDFIRNPKIFRGNKDDITKWLEDIDHLLQIAHVPDANRLDLISYSLRGDASQWFRNNKSTLTSWDKFVQEIKKAFTSSFSEELAFKTLESYSQGEKQSVQNFFNEVIKLCKKADYDMTDSTKLKNLLNKVKPSIQLEVRKKKPKTTVEFLEYAKEIEELLQLSSIGTDSVLSSASKSNNSTKNTTTSNTSFVQYSKNFNSNYRTAPQSSFRANQGSSRYASDTDYVFKPDRTQTSNSNYYNKSPLSSFFTSQYNKDNITNRNQKNLQQKKNFSKPDNKTTARTVNAVFTSSLPPNNEDNLSSISTVICQLCNYMGHDASSCPNFQ</sequence>
<evidence type="ECO:0000313" key="8">
    <source>
        <dbReference type="EMBL" id="CAF3932393.1"/>
    </source>
</evidence>
<feature type="region of interest" description="Disordered" evidence="1">
    <location>
        <begin position="555"/>
        <end position="574"/>
    </location>
</feature>
<comment type="caution">
    <text evidence="4">The sequence shown here is derived from an EMBL/GenBank/DDBJ whole genome shotgun (WGS) entry which is preliminary data.</text>
</comment>
<feature type="region of interest" description="Disordered" evidence="1">
    <location>
        <begin position="48"/>
        <end position="78"/>
    </location>
</feature>
<evidence type="ECO:0000313" key="5">
    <source>
        <dbReference type="EMBL" id="CAF2260031.1"/>
    </source>
</evidence>
<dbReference type="OrthoDB" id="1936908at2759"/>
<dbReference type="Proteomes" id="UP000681967">
    <property type="component" value="Unassembled WGS sequence"/>
</dbReference>
<dbReference type="InterPro" id="IPR045358">
    <property type="entry name" value="Ty3_capsid"/>
</dbReference>
<dbReference type="EMBL" id="CAJNOV010000001">
    <property type="protein sequence ID" value="CAF0952181.1"/>
    <property type="molecule type" value="Genomic_DNA"/>
</dbReference>
<dbReference type="PANTHER" id="PTHR33194">
    <property type="entry name" value="ZINC KNUCKLE DOMAINCONTAINING PROTEIN"/>
    <property type="match status" value="1"/>
</dbReference>
<proteinExistence type="predicted"/>
<evidence type="ECO:0000313" key="7">
    <source>
        <dbReference type="EMBL" id="CAF3907071.1"/>
    </source>
</evidence>
<organism evidence="4 9">
    <name type="scientific">Rotaria magnacalcarata</name>
    <dbReference type="NCBI Taxonomy" id="392030"/>
    <lineage>
        <taxon>Eukaryota</taxon>
        <taxon>Metazoa</taxon>
        <taxon>Spiralia</taxon>
        <taxon>Gnathifera</taxon>
        <taxon>Rotifera</taxon>
        <taxon>Eurotatoria</taxon>
        <taxon>Bdelloidea</taxon>
        <taxon>Philodinida</taxon>
        <taxon>Philodinidae</taxon>
        <taxon>Rotaria</taxon>
    </lineage>
</organism>
<dbReference type="Pfam" id="PF19259">
    <property type="entry name" value="Ty3_capsid"/>
    <property type="match status" value="1"/>
</dbReference>
<dbReference type="Proteomes" id="UP000663855">
    <property type="component" value="Unassembled WGS sequence"/>
</dbReference>
<dbReference type="EMBL" id="CAJOBH010002984">
    <property type="protein sequence ID" value="CAF3932393.1"/>
    <property type="molecule type" value="Genomic_DNA"/>
</dbReference>
<protein>
    <recommendedName>
        <fullName evidence="2">Ty3 transposon capsid-like protein domain-containing protein</fullName>
    </recommendedName>
</protein>
<dbReference type="EMBL" id="CAJOBJ010002016">
    <property type="protein sequence ID" value="CAF3907071.1"/>
    <property type="molecule type" value="Genomic_DNA"/>
</dbReference>
<dbReference type="Proteomes" id="UP000663834">
    <property type="component" value="Unassembled WGS sequence"/>
</dbReference>